<proteinExistence type="predicted"/>
<dbReference type="Pfam" id="PF08387">
    <property type="entry name" value="FBD"/>
    <property type="match status" value="1"/>
</dbReference>
<dbReference type="PANTHER" id="PTHR32141:SF160">
    <property type="entry name" value="F-BOX DOMAIN-CONTAINING PROTEIN"/>
    <property type="match status" value="1"/>
</dbReference>
<dbReference type="InterPro" id="IPR055411">
    <property type="entry name" value="LRR_FXL15/At3g58940/PEG3-like"/>
</dbReference>
<dbReference type="Gramene" id="EES10715">
    <property type="protein sequence ID" value="EES10715"/>
    <property type="gene ID" value="SORBI_3006G063700"/>
</dbReference>
<dbReference type="InterPro" id="IPR032675">
    <property type="entry name" value="LRR_dom_sf"/>
</dbReference>
<dbReference type="PANTHER" id="PTHR32141">
    <property type="match status" value="1"/>
</dbReference>
<evidence type="ECO:0000313" key="3">
    <source>
        <dbReference type="EMBL" id="KAG0525608.1"/>
    </source>
</evidence>
<dbReference type="OMA" id="QNMISRC"/>
<feature type="compositionally biased region" description="Basic and acidic residues" evidence="1">
    <location>
        <begin position="12"/>
        <end position="25"/>
    </location>
</feature>
<dbReference type="InterPro" id="IPR006566">
    <property type="entry name" value="FBD"/>
</dbReference>
<dbReference type="SUPFAM" id="SSF52047">
    <property type="entry name" value="RNI-like"/>
    <property type="match status" value="1"/>
</dbReference>
<dbReference type="InterPro" id="IPR001810">
    <property type="entry name" value="F-box_dom"/>
</dbReference>
<dbReference type="Proteomes" id="UP000807115">
    <property type="component" value="Chromosome 6"/>
</dbReference>
<sequence length="469" mass="52873">MAESSSSRGKRIRLEEESHRFGGDRGEESIYADEIGRLPDDMLTNIITLLPTRDGARTHAISRRWRPLWRAAPLNLQVDRSLSGQDRKRIIFVPKILADHPGPARRLALPMIRLRNRYAQIDGWLRSQALTGLQEIKFCYEVEDPEVPYPLPPSALRFAPTLCVAEFCCCDFPNEMALSLNFPCLKNLTLNRASMSEAALHCLLSSCPVLESLWLEGNVGVGCLHINSATLMSISFRALSSWNRVRNPIMLQELVIEDAPCLQKLLLIDPKNGPATIRVMQAPTLKIMGMLSAGISELVLGTTVFQEMVALSLTTLMPTVKVLSLVSLGPNLDSVVHFLKCFPCVEKLYITSHTQKNMKNARSYDPLNPIECLELHLKKVVINNYHGMRPDVDFAKFFVLNAKMLREMIFGVTNHCSDKWMSNQRRRLQLDNKASQGAQFAFGRDYSMSITRSPKPDDPFECMEPGKFP</sequence>
<dbReference type="Gene3D" id="3.80.10.10">
    <property type="entry name" value="Ribonuclease Inhibitor"/>
    <property type="match status" value="1"/>
</dbReference>
<feature type="domain" description="F-box" evidence="2">
    <location>
        <begin position="32"/>
        <end position="68"/>
    </location>
</feature>
<dbReference type="EMBL" id="CM027685">
    <property type="protein sequence ID" value="KAG0525608.1"/>
    <property type="molecule type" value="Genomic_DNA"/>
</dbReference>
<dbReference type="InterPro" id="IPR053781">
    <property type="entry name" value="F-box_AtFBL13-like"/>
</dbReference>
<organism evidence="3 4">
    <name type="scientific">Sorghum bicolor</name>
    <name type="common">Sorghum</name>
    <name type="synonym">Sorghum vulgare</name>
    <dbReference type="NCBI Taxonomy" id="4558"/>
    <lineage>
        <taxon>Eukaryota</taxon>
        <taxon>Viridiplantae</taxon>
        <taxon>Streptophyta</taxon>
        <taxon>Embryophyta</taxon>
        <taxon>Tracheophyta</taxon>
        <taxon>Spermatophyta</taxon>
        <taxon>Magnoliopsida</taxon>
        <taxon>Liliopsida</taxon>
        <taxon>Poales</taxon>
        <taxon>Poaceae</taxon>
        <taxon>PACMAD clade</taxon>
        <taxon>Panicoideae</taxon>
        <taxon>Andropogonodae</taxon>
        <taxon>Andropogoneae</taxon>
        <taxon>Sorghinae</taxon>
        <taxon>Sorghum</taxon>
    </lineage>
</organism>
<dbReference type="CDD" id="cd22160">
    <property type="entry name" value="F-box_AtFBL13-like"/>
    <property type="match status" value="1"/>
</dbReference>
<dbReference type="OrthoDB" id="584579at2759"/>
<comment type="caution">
    <text evidence="3">The sequence shown here is derived from an EMBL/GenBank/DDBJ whole genome shotgun (WGS) entry which is preliminary data.</text>
</comment>
<feature type="region of interest" description="Disordered" evidence="1">
    <location>
        <begin position="448"/>
        <end position="469"/>
    </location>
</feature>
<dbReference type="SMART" id="SM00579">
    <property type="entry name" value="FBD"/>
    <property type="match status" value="1"/>
</dbReference>
<dbReference type="PROSITE" id="PS50181">
    <property type="entry name" value="FBOX"/>
    <property type="match status" value="1"/>
</dbReference>
<protein>
    <recommendedName>
        <fullName evidence="2">F-box domain-containing protein</fullName>
    </recommendedName>
</protein>
<evidence type="ECO:0000259" key="2">
    <source>
        <dbReference type="PROSITE" id="PS50181"/>
    </source>
</evidence>
<dbReference type="InterPro" id="IPR055302">
    <property type="entry name" value="F-box_dom-containing"/>
</dbReference>
<reference evidence="3" key="2">
    <citation type="submission" date="2020-10" db="EMBL/GenBank/DDBJ databases">
        <authorList>
            <person name="Cooper E.A."/>
            <person name="Brenton Z.W."/>
            <person name="Flinn B.S."/>
            <person name="Jenkins J."/>
            <person name="Shu S."/>
            <person name="Flowers D."/>
            <person name="Luo F."/>
            <person name="Wang Y."/>
            <person name="Xia P."/>
            <person name="Barry K."/>
            <person name="Daum C."/>
            <person name="Lipzen A."/>
            <person name="Yoshinaga Y."/>
            <person name="Schmutz J."/>
            <person name="Saski C."/>
            <person name="Vermerris W."/>
            <person name="Kresovich S."/>
        </authorList>
    </citation>
    <scope>NUCLEOTIDE SEQUENCE</scope>
</reference>
<accession>A0A921QP10</accession>
<evidence type="ECO:0000313" key="4">
    <source>
        <dbReference type="Proteomes" id="UP000807115"/>
    </source>
</evidence>
<dbReference type="SUPFAM" id="SSF81383">
    <property type="entry name" value="F-box domain"/>
    <property type="match status" value="1"/>
</dbReference>
<reference evidence="3" key="1">
    <citation type="journal article" date="2019" name="BMC Genomics">
        <title>A new reference genome for Sorghum bicolor reveals high levels of sequence similarity between sweet and grain genotypes: implications for the genetics of sugar metabolism.</title>
        <authorList>
            <person name="Cooper E.A."/>
            <person name="Brenton Z.W."/>
            <person name="Flinn B.S."/>
            <person name="Jenkins J."/>
            <person name="Shu S."/>
            <person name="Flowers D."/>
            <person name="Luo F."/>
            <person name="Wang Y."/>
            <person name="Xia P."/>
            <person name="Barry K."/>
            <person name="Daum C."/>
            <person name="Lipzen A."/>
            <person name="Yoshinaga Y."/>
            <person name="Schmutz J."/>
            <person name="Saski C."/>
            <person name="Vermerris W."/>
            <person name="Kresovich S."/>
        </authorList>
    </citation>
    <scope>NUCLEOTIDE SEQUENCE</scope>
</reference>
<dbReference type="Pfam" id="PF24758">
    <property type="entry name" value="LRR_At5g56370"/>
    <property type="match status" value="1"/>
</dbReference>
<dbReference type="KEGG" id="sbi:8072063"/>
<name>A0A921QP10_SORBI</name>
<gene>
    <name evidence="3" type="ORF">BDA96_06G070800</name>
</gene>
<dbReference type="InterPro" id="IPR036047">
    <property type="entry name" value="F-box-like_dom_sf"/>
</dbReference>
<feature type="region of interest" description="Disordered" evidence="1">
    <location>
        <begin position="1"/>
        <end position="25"/>
    </location>
</feature>
<evidence type="ECO:0000256" key="1">
    <source>
        <dbReference type="SAM" id="MobiDB-lite"/>
    </source>
</evidence>
<dbReference type="AlphaFoldDB" id="A0A921QP10"/>